<gene>
    <name evidence="3" type="ORF">GCM10023188_34170</name>
</gene>
<reference evidence="4" key="1">
    <citation type="journal article" date="2019" name="Int. J. Syst. Evol. Microbiol.">
        <title>The Global Catalogue of Microorganisms (GCM) 10K type strain sequencing project: providing services to taxonomists for standard genome sequencing and annotation.</title>
        <authorList>
            <consortium name="The Broad Institute Genomics Platform"/>
            <consortium name="The Broad Institute Genome Sequencing Center for Infectious Disease"/>
            <person name="Wu L."/>
            <person name="Ma J."/>
        </authorList>
    </citation>
    <scope>NUCLEOTIDE SEQUENCE [LARGE SCALE GENOMIC DNA]</scope>
    <source>
        <strain evidence="4">JCM 17926</strain>
    </source>
</reference>
<comment type="caution">
    <text evidence="3">The sequence shown here is derived from an EMBL/GenBank/DDBJ whole genome shotgun (WGS) entry which is preliminary data.</text>
</comment>
<keyword evidence="1" id="KW-0732">Signal</keyword>
<feature type="domain" description="3-keto-alpha-glucoside-1,2-lyase/3-keto-2-hydroxy-glucal hydratase" evidence="2">
    <location>
        <begin position="26"/>
        <end position="226"/>
    </location>
</feature>
<evidence type="ECO:0000256" key="1">
    <source>
        <dbReference type="SAM" id="SignalP"/>
    </source>
</evidence>
<dbReference type="Pfam" id="PF06439">
    <property type="entry name" value="3keto-disac_hyd"/>
    <property type="match status" value="1"/>
</dbReference>
<evidence type="ECO:0000313" key="3">
    <source>
        <dbReference type="EMBL" id="GAA4438580.1"/>
    </source>
</evidence>
<feature type="chain" id="PRO_5045472003" evidence="1">
    <location>
        <begin position="21"/>
        <end position="235"/>
    </location>
</feature>
<evidence type="ECO:0000259" key="2">
    <source>
        <dbReference type="Pfam" id="PF06439"/>
    </source>
</evidence>
<organism evidence="3 4">
    <name type="scientific">Pontibacter saemangeumensis</name>
    <dbReference type="NCBI Taxonomy" id="1084525"/>
    <lineage>
        <taxon>Bacteria</taxon>
        <taxon>Pseudomonadati</taxon>
        <taxon>Bacteroidota</taxon>
        <taxon>Cytophagia</taxon>
        <taxon>Cytophagales</taxon>
        <taxon>Hymenobacteraceae</taxon>
        <taxon>Pontibacter</taxon>
    </lineage>
</organism>
<dbReference type="RefSeq" id="WP_345160752.1">
    <property type="nucleotide sequence ID" value="NZ_BAABHC010000016.1"/>
</dbReference>
<proteinExistence type="predicted"/>
<dbReference type="InterPro" id="IPR010496">
    <property type="entry name" value="AL/BT2_dom"/>
</dbReference>
<dbReference type="Gene3D" id="2.60.120.560">
    <property type="entry name" value="Exo-inulinase, domain 1"/>
    <property type="match status" value="1"/>
</dbReference>
<keyword evidence="4" id="KW-1185">Reference proteome</keyword>
<dbReference type="Proteomes" id="UP001500552">
    <property type="component" value="Unassembled WGS sequence"/>
</dbReference>
<dbReference type="EMBL" id="BAABHC010000016">
    <property type="protein sequence ID" value="GAA4438580.1"/>
    <property type="molecule type" value="Genomic_DNA"/>
</dbReference>
<protein>
    <submittedName>
        <fullName evidence="3">DUF1080 domain-containing protein</fullName>
    </submittedName>
</protein>
<feature type="signal peptide" evidence="1">
    <location>
        <begin position="1"/>
        <end position="20"/>
    </location>
</feature>
<evidence type="ECO:0000313" key="4">
    <source>
        <dbReference type="Proteomes" id="UP001500552"/>
    </source>
</evidence>
<accession>A0ABP8LYA9</accession>
<name>A0ABP8LYA9_9BACT</name>
<sequence>MQLKHLLPVLLFTFIYTAAAAQIPEGFKPIFDGENLEGWHISRTTHQGTTPDVRVENGAIVLRQNPYGQGGVLLSDKKYKNFELYVEAKIDSFTNGGIFIRSSESGIAYQIELDDAAGSTGHLLGERMQVSEPARATDREKVWKPNDWNSFRIRMVGEVPRVTLWINGVQMWDVQQPRNDFTAGATEGMIGFQSHWTSLYSPVAGDCCGLNSWAPGAAHRFRNIAIRELDENLKE</sequence>